<dbReference type="NCBIfam" id="TIGR03168">
    <property type="entry name" value="1-PFK"/>
    <property type="match status" value="1"/>
</dbReference>
<dbReference type="AlphaFoldDB" id="A0A841C8X8"/>
<dbReference type="CDD" id="cd01164">
    <property type="entry name" value="FruK_PfkB_like"/>
    <property type="match status" value="1"/>
</dbReference>
<proteinExistence type="inferred from homology"/>
<keyword evidence="12" id="KW-1185">Reference proteome</keyword>
<comment type="catalytic activity">
    <reaction evidence="8">
        <text>D-tagatofuranose 6-phosphate + ATP = D-tagatofuranose 1,6-bisphosphate + ADP + H(+)</text>
        <dbReference type="Rhea" id="RHEA:12420"/>
        <dbReference type="ChEBI" id="CHEBI:15378"/>
        <dbReference type="ChEBI" id="CHEBI:30616"/>
        <dbReference type="ChEBI" id="CHEBI:58694"/>
        <dbReference type="ChEBI" id="CHEBI:58695"/>
        <dbReference type="ChEBI" id="CHEBI:456216"/>
        <dbReference type="EC" id="2.7.1.144"/>
    </reaction>
</comment>
<dbReference type="UniPathway" id="UPA00704">
    <property type="reaction ID" value="UER00715"/>
</dbReference>
<keyword evidence="4 8" id="KW-0547">Nucleotide-binding</keyword>
<dbReference type="GO" id="GO:0005988">
    <property type="term" value="P:lactose metabolic process"/>
    <property type="evidence" value="ECO:0007669"/>
    <property type="project" value="UniProtKB-KW"/>
</dbReference>
<evidence type="ECO:0000256" key="5">
    <source>
        <dbReference type="ARBA" id="ARBA00022777"/>
    </source>
</evidence>
<evidence type="ECO:0000256" key="9">
    <source>
        <dbReference type="RuleBase" id="RU369061"/>
    </source>
</evidence>
<keyword evidence="5 9" id="KW-0418">Kinase</keyword>
<evidence type="ECO:0000256" key="6">
    <source>
        <dbReference type="ARBA" id="ARBA00022840"/>
    </source>
</evidence>
<dbReference type="InterPro" id="IPR029056">
    <property type="entry name" value="Ribokinase-like"/>
</dbReference>
<dbReference type="GO" id="GO:0009024">
    <property type="term" value="F:tagatose-6-phosphate kinase activity"/>
    <property type="evidence" value="ECO:0007669"/>
    <property type="project" value="UniProtKB-EC"/>
</dbReference>
<dbReference type="FunFam" id="3.40.1190.20:FF:000001">
    <property type="entry name" value="Phosphofructokinase"/>
    <property type="match status" value="1"/>
</dbReference>
<dbReference type="InterPro" id="IPR022463">
    <property type="entry name" value="1-PFruKinase"/>
</dbReference>
<evidence type="ECO:0000256" key="3">
    <source>
        <dbReference type="ARBA" id="ARBA00022736"/>
    </source>
</evidence>
<feature type="domain" description="Carbohydrate kinase PfkB" evidence="10">
    <location>
        <begin position="21"/>
        <end position="283"/>
    </location>
</feature>
<dbReference type="EMBL" id="JACHHV010000013">
    <property type="protein sequence ID" value="MBB5888042.1"/>
    <property type="molecule type" value="Genomic_DNA"/>
</dbReference>
<evidence type="ECO:0000313" key="11">
    <source>
        <dbReference type="EMBL" id="MBB5888042.1"/>
    </source>
</evidence>
<sequence>MIFTVTLNPALDYFMEYHELENGLVNRTKLTRMTPGGKGIMESRMLSSLDVPNTALGFIGGFTGKFIRESLEQQGIKTDFTQVFGQTRINVKIKTRSDETSLDAAGPDLTSEDVNNFLTKFDTLQEGDIVAFAGTVPKSLGENFYDLLIRLVKTRGAEFAIDIDGQKLLKTLLMKPLIIKPNVEELEEIFSVKFSKKDDIFPYGQKLLSMGAQNVIVSMAGDGALLFTKEKVYFAQPVKGIIKNSVGAGDSTVAGFLAEWSQSHDVLTAFKQGVACGTAKVFSEDMPSARFIQKCYEQIKIEEVSNGD</sequence>
<dbReference type="InterPro" id="IPR017583">
    <property type="entry name" value="Tagatose/fructose_Pkinase"/>
</dbReference>
<dbReference type="GO" id="GO:2001059">
    <property type="term" value="P:D-tagatose 6-phosphate catabolic process"/>
    <property type="evidence" value="ECO:0007669"/>
    <property type="project" value="UniProtKB-UniPathway"/>
</dbReference>
<comment type="similarity">
    <text evidence="8">Belongs to the carbohydrate kinase PfkB family. LacC subfamily.</text>
</comment>
<comment type="caution">
    <text evidence="11">The sequence shown here is derived from an EMBL/GenBank/DDBJ whole genome shotgun (WGS) entry which is preliminary data.</text>
</comment>
<dbReference type="GO" id="GO:0005524">
    <property type="term" value="F:ATP binding"/>
    <property type="evidence" value="ECO:0007669"/>
    <property type="project" value="UniProtKB-UniRule"/>
</dbReference>
<comment type="similarity">
    <text evidence="1">Belongs to the carbohydrate kinase pfkB family.</text>
</comment>
<name>A0A841C8X8_9LACT</name>
<evidence type="ECO:0000259" key="10">
    <source>
        <dbReference type="Pfam" id="PF00294"/>
    </source>
</evidence>
<evidence type="ECO:0000256" key="4">
    <source>
        <dbReference type="ARBA" id="ARBA00022741"/>
    </source>
</evidence>
<reference evidence="11 12" key="1">
    <citation type="submission" date="2020-08" db="EMBL/GenBank/DDBJ databases">
        <title>Genomic Encyclopedia of Type Strains, Phase IV (KMG-IV): sequencing the most valuable type-strain genomes for metagenomic binning, comparative biology and taxonomic classification.</title>
        <authorList>
            <person name="Goeker M."/>
        </authorList>
    </citation>
    <scope>NUCLEOTIDE SEQUENCE [LARGE SCALE GENOMIC DNA]</scope>
    <source>
        <strain evidence="11 12">DSM 14925</strain>
    </source>
</reference>
<comment type="catalytic activity">
    <reaction evidence="7 9">
        <text>beta-D-fructose 1-phosphate + ATP = beta-D-fructose 1,6-bisphosphate + ADP + H(+)</text>
        <dbReference type="Rhea" id="RHEA:14213"/>
        <dbReference type="ChEBI" id="CHEBI:15378"/>
        <dbReference type="ChEBI" id="CHEBI:30616"/>
        <dbReference type="ChEBI" id="CHEBI:32966"/>
        <dbReference type="ChEBI" id="CHEBI:138881"/>
        <dbReference type="ChEBI" id="CHEBI:456216"/>
        <dbReference type="EC" id="2.7.1.56"/>
    </reaction>
</comment>
<keyword evidence="3 8" id="KW-0423">Lactose metabolism</keyword>
<keyword evidence="2 8" id="KW-0808">Transferase</keyword>
<dbReference type="PIRSF" id="PIRSF000535">
    <property type="entry name" value="1PFK/6PFK/LacC"/>
    <property type="match status" value="1"/>
</dbReference>
<evidence type="ECO:0000313" key="12">
    <source>
        <dbReference type="Proteomes" id="UP000562464"/>
    </source>
</evidence>
<comment type="function">
    <text evidence="9">Catalyzes the ATP-dependent phosphorylation of fructose-l-phosphate to fructose-l,6-bisphosphate.</text>
</comment>
<keyword evidence="6 8" id="KW-0067">ATP-binding</keyword>
<comment type="pathway">
    <text evidence="8">Carbohydrate metabolism; D-tagatose 6-phosphate degradation; D-glyceraldehyde 3-phosphate and glycerone phosphate from D-tagatose 6-phosphate: step 1/2.</text>
</comment>
<dbReference type="PANTHER" id="PTHR46566:SF1">
    <property type="entry name" value="1-PHOSPHOFRUCTOKINASE"/>
    <property type="match status" value="1"/>
</dbReference>
<dbReference type="InterPro" id="IPR011611">
    <property type="entry name" value="PfkB_dom"/>
</dbReference>
<accession>A0A841C8X8</accession>
<evidence type="ECO:0000256" key="7">
    <source>
        <dbReference type="ARBA" id="ARBA00047745"/>
    </source>
</evidence>
<protein>
    <recommendedName>
        <fullName evidence="8">Tagatose-6-phosphate kinase</fullName>
        <ecNumber evidence="8">2.7.1.144</ecNumber>
    </recommendedName>
</protein>
<evidence type="ECO:0000256" key="8">
    <source>
        <dbReference type="PIRNR" id="PIRNR000535"/>
    </source>
</evidence>
<dbReference type="PANTHER" id="PTHR46566">
    <property type="entry name" value="1-PHOSPHOFRUCTOKINASE-RELATED"/>
    <property type="match status" value="1"/>
</dbReference>
<dbReference type="RefSeq" id="WP_183539732.1">
    <property type="nucleotide sequence ID" value="NZ_JACHHV010000013.1"/>
</dbReference>
<dbReference type="GO" id="GO:0005829">
    <property type="term" value="C:cytosol"/>
    <property type="evidence" value="ECO:0007669"/>
    <property type="project" value="TreeGrafter"/>
</dbReference>
<dbReference type="NCBIfam" id="TIGR03828">
    <property type="entry name" value="pfkB"/>
    <property type="match status" value="1"/>
</dbReference>
<dbReference type="InterPro" id="IPR002173">
    <property type="entry name" value="Carboh/pur_kinase_PfkB_CS"/>
</dbReference>
<dbReference type="EC" id="2.7.1.144" evidence="8"/>
<dbReference type="GO" id="GO:0044281">
    <property type="term" value="P:small molecule metabolic process"/>
    <property type="evidence" value="ECO:0007669"/>
    <property type="project" value="UniProtKB-ARBA"/>
</dbReference>
<organism evidence="11 12">
    <name type="scientific">Lactovum miscens</name>
    <dbReference type="NCBI Taxonomy" id="190387"/>
    <lineage>
        <taxon>Bacteria</taxon>
        <taxon>Bacillati</taxon>
        <taxon>Bacillota</taxon>
        <taxon>Bacilli</taxon>
        <taxon>Lactobacillales</taxon>
        <taxon>Streptococcaceae</taxon>
        <taxon>Lactovum</taxon>
    </lineage>
</organism>
<dbReference type="Proteomes" id="UP000562464">
    <property type="component" value="Unassembled WGS sequence"/>
</dbReference>
<evidence type="ECO:0000256" key="1">
    <source>
        <dbReference type="ARBA" id="ARBA00005380"/>
    </source>
</evidence>
<dbReference type="SUPFAM" id="SSF53613">
    <property type="entry name" value="Ribokinase-like"/>
    <property type="match status" value="1"/>
</dbReference>
<dbReference type="Gene3D" id="3.40.1190.20">
    <property type="match status" value="1"/>
</dbReference>
<dbReference type="GO" id="GO:0008662">
    <property type="term" value="F:1-phosphofructokinase activity"/>
    <property type="evidence" value="ECO:0007669"/>
    <property type="project" value="UniProtKB-UniRule"/>
</dbReference>
<dbReference type="Pfam" id="PF00294">
    <property type="entry name" value="PfkB"/>
    <property type="match status" value="1"/>
</dbReference>
<dbReference type="GO" id="GO:0016052">
    <property type="term" value="P:carbohydrate catabolic process"/>
    <property type="evidence" value="ECO:0007669"/>
    <property type="project" value="UniProtKB-ARBA"/>
</dbReference>
<evidence type="ECO:0000256" key="2">
    <source>
        <dbReference type="ARBA" id="ARBA00022679"/>
    </source>
</evidence>
<gene>
    <name evidence="11" type="ORF">HNQ37_000932</name>
</gene>
<dbReference type="PROSITE" id="PS00584">
    <property type="entry name" value="PFKB_KINASES_2"/>
    <property type="match status" value="1"/>
</dbReference>